<protein>
    <submittedName>
        <fullName evidence="1">Uncharacterized protein</fullName>
    </submittedName>
</protein>
<reference evidence="1" key="2">
    <citation type="submission" date="2015-02" db="UniProtKB">
        <authorList>
            <consortium name="EnsemblMetazoa"/>
        </authorList>
    </citation>
    <scope>IDENTIFICATION</scope>
</reference>
<keyword evidence="2" id="KW-1185">Reference proteome</keyword>
<name>T1IQH4_STRMM</name>
<dbReference type="AlphaFoldDB" id="T1IQH4"/>
<evidence type="ECO:0000313" key="1">
    <source>
        <dbReference type="EnsemblMetazoa" id="SMAR003292-PA"/>
    </source>
</evidence>
<dbReference type="PhylomeDB" id="T1IQH4"/>
<evidence type="ECO:0000313" key="2">
    <source>
        <dbReference type="Proteomes" id="UP000014500"/>
    </source>
</evidence>
<dbReference type="EnsemblMetazoa" id="SMAR003292-RA">
    <property type="protein sequence ID" value="SMAR003292-PA"/>
    <property type="gene ID" value="SMAR003292"/>
</dbReference>
<proteinExistence type="predicted"/>
<dbReference type="HOGENOM" id="CLU_2362376_0_0_1"/>
<accession>T1IQH4</accession>
<dbReference type="Proteomes" id="UP000014500">
    <property type="component" value="Unassembled WGS sequence"/>
</dbReference>
<dbReference type="EMBL" id="AFFK01018323">
    <property type="status" value="NOT_ANNOTATED_CDS"/>
    <property type="molecule type" value="Genomic_DNA"/>
</dbReference>
<organism evidence="1 2">
    <name type="scientific">Strigamia maritima</name>
    <name type="common">European centipede</name>
    <name type="synonym">Geophilus maritimus</name>
    <dbReference type="NCBI Taxonomy" id="126957"/>
    <lineage>
        <taxon>Eukaryota</taxon>
        <taxon>Metazoa</taxon>
        <taxon>Ecdysozoa</taxon>
        <taxon>Arthropoda</taxon>
        <taxon>Myriapoda</taxon>
        <taxon>Chilopoda</taxon>
        <taxon>Pleurostigmophora</taxon>
        <taxon>Geophilomorpha</taxon>
        <taxon>Linotaeniidae</taxon>
        <taxon>Strigamia</taxon>
    </lineage>
</organism>
<sequence length="96" mass="11307">MIFWMQVCIRNTQGSAYYCLYRDTKPDICIAISILARYNAKPKFEHWNCLMHLWNYVVSTKDKCIYLSSESNLKVNCDVDASWSMTIPDKKSERVI</sequence>
<reference evidence="2" key="1">
    <citation type="submission" date="2011-05" db="EMBL/GenBank/DDBJ databases">
        <authorList>
            <person name="Richards S.R."/>
            <person name="Qu J."/>
            <person name="Jiang H."/>
            <person name="Jhangiani S.N."/>
            <person name="Agravi P."/>
            <person name="Goodspeed R."/>
            <person name="Gross S."/>
            <person name="Mandapat C."/>
            <person name="Jackson L."/>
            <person name="Mathew T."/>
            <person name="Pu L."/>
            <person name="Thornton R."/>
            <person name="Saada N."/>
            <person name="Wilczek-Boney K.B."/>
            <person name="Lee S."/>
            <person name="Kovar C."/>
            <person name="Wu Y."/>
            <person name="Scherer S.E."/>
            <person name="Worley K.C."/>
            <person name="Muzny D.M."/>
            <person name="Gibbs R."/>
        </authorList>
    </citation>
    <scope>NUCLEOTIDE SEQUENCE</scope>
    <source>
        <strain evidence="2">Brora</strain>
    </source>
</reference>